<evidence type="ECO:0000313" key="2">
    <source>
        <dbReference type="Proteomes" id="UP000034071"/>
    </source>
</evidence>
<dbReference type="AlphaFoldDB" id="A0A0F6RCT7"/>
<gene>
    <name evidence="1" type="ORF">TQ33_1772</name>
</gene>
<keyword evidence="2" id="KW-1185">Reference proteome</keyword>
<evidence type="ECO:0000313" key="1">
    <source>
        <dbReference type="EMBL" id="AKE52713.1"/>
    </source>
</evidence>
<protein>
    <submittedName>
        <fullName evidence="1">Uncharacterized protein</fullName>
    </submittedName>
</protein>
<dbReference type="KEGG" id="kge:TQ33_1772"/>
<dbReference type="Proteomes" id="UP000034071">
    <property type="component" value="Chromosome"/>
</dbReference>
<name>A0A0F6RCT7_9GAMM</name>
<organism evidence="1 2">
    <name type="scientific">Kangiella geojedonensis</name>
    <dbReference type="NCBI Taxonomy" id="914150"/>
    <lineage>
        <taxon>Bacteria</taxon>
        <taxon>Pseudomonadati</taxon>
        <taxon>Pseudomonadota</taxon>
        <taxon>Gammaproteobacteria</taxon>
        <taxon>Kangiellales</taxon>
        <taxon>Kangiellaceae</taxon>
        <taxon>Kangiella</taxon>
    </lineage>
</organism>
<sequence>MNKKIDNPLEVFGQTLDKFYETSYNQAKDRYEEYTNNSSLFVQRVVNYFKADTWLIDREAIPLLMGVIPTDWPSLRKDFYTEDVKKCIKSDYLTSLKVLNPEAKPSDWRIMKEDFIDWVEAKEFPKPRVFSGAIKEYLQKASTSHIKPRKAKKYSDDRELMFRAVVAVLVKFPEQCKTAGKVSAPKVAKVIDEKSLIWWPDGEIPFNQQTMARHIRDAISTLE</sequence>
<dbReference type="EMBL" id="CP010975">
    <property type="protein sequence ID" value="AKE52713.1"/>
    <property type="molecule type" value="Genomic_DNA"/>
</dbReference>
<dbReference type="HOGENOM" id="CLU_1238831_0_0_6"/>
<accession>A0A0F6RCT7</accession>
<dbReference type="STRING" id="914150.TQ33_1772"/>
<dbReference type="RefSeq" id="WP_046561747.1">
    <property type="nucleotide sequence ID" value="NZ_CP010975.1"/>
</dbReference>
<dbReference type="OrthoDB" id="7108001at2"/>
<proteinExistence type="predicted"/>
<reference evidence="1 2" key="1">
    <citation type="submission" date="2015-02" db="EMBL/GenBank/DDBJ databases">
        <title>Complete genome sequence of Kangiella geojedonensis strain YCS-5T.</title>
        <authorList>
            <person name="Kim K.M."/>
        </authorList>
    </citation>
    <scope>NUCLEOTIDE SEQUENCE [LARGE SCALE GENOMIC DNA]</scope>
    <source>
        <strain evidence="1 2">YCS-5</strain>
    </source>
</reference>